<feature type="domain" description="Tyr recombinase" evidence="6">
    <location>
        <begin position="163"/>
        <end position="367"/>
    </location>
</feature>
<evidence type="ECO:0000259" key="6">
    <source>
        <dbReference type="PROSITE" id="PS51898"/>
    </source>
</evidence>
<dbReference type="InterPro" id="IPR011010">
    <property type="entry name" value="DNA_brk_join_enz"/>
</dbReference>
<sequence length="411" mass="46371">MAYVERVSQNSWRVRYTDDNGDLETIPGFRSKTEAEEKAQEIDVDRRRNTFINPNAGKLPLGDWSPTWFGSIDVAPTTEAQYTSLINNHILPRWQSVDLCDITNLDVRTWAKKLRLSGYSQSTVKSILKILTMMLADAVDEKLLTSNPIRPQRRGRRQQVRRKKVVWATPEQVVRIALQAARLVGPWAAILIITAAWTGARWGELTGLQRPNIHLDTATIVIDPDTGALHELATSFYLGPPKTADSARTITLPPFLIPLLQWLLASHNHPHIFVSAEHQLLRRSNFSRRAMRPAADGNLHRKNPHVPLQPIRHGLTFHGLRHSHKTWLIADGLPEVAQSERLGHHITDEVRAVYSHVAPEVETRLLQALEQRWTNAINNLLNDTTFTTPAWSAGPATLLLPPKVDVDRLSA</sequence>
<evidence type="ECO:0000256" key="4">
    <source>
        <dbReference type="ARBA" id="ARBA00023172"/>
    </source>
</evidence>
<accession>A0ABW3M5C4</accession>
<evidence type="ECO:0000259" key="7">
    <source>
        <dbReference type="PROSITE" id="PS51900"/>
    </source>
</evidence>
<comment type="caution">
    <text evidence="8">The sequence shown here is derived from an EMBL/GenBank/DDBJ whole genome shotgun (WGS) entry which is preliminary data.</text>
</comment>
<dbReference type="PROSITE" id="PS51898">
    <property type="entry name" value="TYR_RECOMBINASE"/>
    <property type="match status" value="1"/>
</dbReference>
<keyword evidence="2" id="KW-0229">DNA integration</keyword>
<dbReference type="Proteomes" id="UP001597045">
    <property type="component" value="Unassembled WGS sequence"/>
</dbReference>
<dbReference type="Gene3D" id="1.10.150.130">
    <property type="match status" value="1"/>
</dbReference>
<keyword evidence="4" id="KW-0233">DNA recombination</keyword>
<dbReference type="Pfam" id="PF14659">
    <property type="entry name" value="Phage_int_SAM_3"/>
    <property type="match status" value="1"/>
</dbReference>
<dbReference type="InterPro" id="IPR050808">
    <property type="entry name" value="Phage_Integrase"/>
</dbReference>
<dbReference type="InterPro" id="IPR002104">
    <property type="entry name" value="Integrase_catalytic"/>
</dbReference>
<dbReference type="InterPro" id="IPR013762">
    <property type="entry name" value="Integrase-like_cat_sf"/>
</dbReference>
<dbReference type="InterPro" id="IPR004107">
    <property type="entry name" value="Integrase_SAM-like_N"/>
</dbReference>
<gene>
    <name evidence="8" type="ORF">ACFQ1S_07785</name>
</gene>
<dbReference type="PANTHER" id="PTHR30629:SF2">
    <property type="entry name" value="PROPHAGE INTEGRASE INTS-RELATED"/>
    <property type="match status" value="1"/>
</dbReference>
<evidence type="ECO:0000256" key="5">
    <source>
        <dbReference type="PROSITE-ProRule" id="PRU01248"/>
    </source>
</evidence>
<evidence type="ECO:0000256" key="3">
    <source>
        <dbReference type="ARBA" id="ARBA00023125"/>
    </source>
</evidence>
<reference evidence="9" key="1">
    <citation type="journal article" date="2019" name="Int. J. Syst. Evol. Microbiol.">
        <title>The Global Catalogue of Microorganisms (GCM) 10K type strain sequencing project: providing services to taxonomists for standard genome sequencing and annotation.</title>
        <authorList>
            <consortium name="The Broad Institute Genomics Platform"/>
            <consortium name="The Broad Institute Genome Sequencing Center for Infectious Disease"/>
            <person name="Wu L."/>
            <person name="Ma J."/>
        </authorList>
    </citation>
    <scope>NUCLEOTIDE SEQUENCE [LARGE SCALE GENOMIC DNA]</scope>
    <source>
        <strain evidence="9">JCM 31486</strain>
    </source>
</reference>
<dbReference type="SUPFAM" id="SSF56349">
    <property type="entry name" value="DNA breaking-rejoining enzymes"/>
    <property type="match status" value="1"/>
</dbReference>
<dbReference type="Gene3D" id="1.10.443.10">
    <property type="entry name" value="Intergrase catalytic core"/>
    <property type="match status" value="1"/>
</dbReference>
<evidence type="ECO:0000256" key="1">
    <source>
        <dbReference type="ARBA" id="ARBA00008857"/>
    </source>
</evidence>
<name>A0ABW3M5C4_9PSEU</name>
<evidence type="ECO:0000256" key="2">
    <source>
        <dbReference type="ARBA" id="ARBA00022908"/>
    </source>
</evidence>
<evidence type="ECO:0000313" key="8">
    <source>
        <dbReference type="EMBL" id="MFD1045492.1"/>
    </source>
</evidence>
<dbReference type="PANTHER" id="PTHR30629">
    <property type="entry name" value="PROPHAGE INTEGRASE"/>
    <property type="match status" value="1"/>
</dbReference>
<dbReference type="Pfam" id="PF00589">
    <property type="entry name" value="Phage_integrase"/>
    <property type="match status" value="1"/>
</dbReference>
<proteinExistence type="inferred from homology"/>
<dbReference type="InterPro" id="IPR010998">
    <property type="entry name" value="Integrase_recombinase_N"/>
</dbReference>
<evidence type="ECO:0000313" key="9">
    <source>
        <dbReference type="Proteomes" id="UP001597045"/>
    </source>
</evidence>
<dbReference type="InterPro" id="IPR044068">
    <property type="entry name" value="CB"/>
</dbReference>
<keyword evidence="3 5" id="KW-0238">DNA-binding</keyword>
<keyword evidence="9" id="KW-1185">Reference proteome</keyword>
<dbReference type="CDD" id="cd01189">
    <property type="entry name" value="INT_ICEBs1_C_like"/>
    <property type="match status" value="1"/>
</dbReference>
<dbReference type="EMBL" id="JBHTIS010000316">
    <property type="protein sequence ID" value="MFD1045492.1"/>
    <property type="molecule type" value="Genomic_DNA"/>
</dbReference>
<feature type="domain" description="Core-binding (CB)" evidence="7">
    <location>
        <begin position="59"/>
        <end position="139"/>
    </location>
</feature>
<organism evidence="8 9">
    <name type="scientific">Kibdelosporangium lantanae</name>
    <dbReference type="NCBI Taxonomy" id="1497396"/>
    <lineage>
        <taxon>Bacteria</taxon>
        <taxon>Bacillati</taxon>
        <taxon>Actinomycetota</taxon>
        <taxon>Actinomycetes</taxon>
        <taxon>Pseudonocardiales</taxon>
        <taxon>Pseudonocardiaceae</taxon>
        <taxon>Kibdelosporangium</taxon>
    </lineage>
</organism>
<protein>
    <submittedName>
        <fullName evidence="8">Tyrosine-type recombinase/integrase</fullName>
    </submittedName>
</protein>
<dbReference type="PROSITE" id="PS51900">
    <property type="entry name" value="CB"/>
    <property type="match status" value="1"/>
</dbReference>
<comment type="similarity">
    <text evidence="1">Belongs to the 'phage' integrase family.</text>
</comment>